<name>A0A1B6JJM5_9HEMI</name>
<evidence type="ECO:0000313" key="1">
    <source>
        <dbReference type="EMBL" id="JAS99496.1"/>
    </source>
</evidence>
<sequence length="118" mass="13875">ARPLCVQEVPVDHLAGALCLPPLAARRKVQDLMFLYKIINGLIDCPELLERVFFRLPSYTRSRELFRRFHHTTNYEMNSAMVRMQRLGNSLPEEVDFFFLSEATFRRSVKDFHFSGDH</sequence>
<protein>
    <submittedName>
        <fullName evidence="1">Uncharacterized protein</fullName>
    </submittedName>
</protein>
<gene>
    <name evidence="1" type="ORF">g.17104</name>
</gene>
<organism evidence="1">
    <name type="scientific">Homalodisca liturata</name>
    <dbReference type="NCBI Taxonomy" id="320908"/>
    <lineage>
        <taxon>Eukaryota</taxon>
        <taxon>Metazoa</taxon>
        <taxon>Ecdysozoa</taxon>
        <taxon>Arthropoda</taxon>
        <taxon>Hexapoda</taxon>
        <taxon>Insecta</taxon>
        <taxon>Pterygota</taxon>
        <taxon>Neoptera</taxon>
        <taxon>Paraneoptera</taxon>
        <taxon>Hemiptera</taxon>
        <taxon>Auchenorrhyncha</taxon>
        <taxon>Membracoidea</taxon>
        <taxon>Cicadellidae</taxon>
        <taxon>Cicadellinae</taxon>
        <taxon>Proconiini</taxon>
        <taxon>Homalodisca</taxon>
    </lineage>
</organism>
<proteinExistence type="predicted"/>
<accession>A0A1B6JJM5</accession>
<dbReference type="EMBL" id="GECU01008210">
    <property type="protein sequence ID" value="JAS99496.1"/>
    <property type="molecule type" value="Transcribed_RNA"/>
</dbReference>
<dbReference type="AlphaFoldDB" id="A0A1B6JJM5"/>
<feature type="non-terminal residue" evidence="1">
    <location>
        <position position="1"/>
    </location>
</feature>
<reference evidence="1" key="1">
    <citation type="submission" date="2015-11" db="EMBL/GenBank/DDBJ databases">
        <title>De novo transcriptome assembly of four potential Pierce s Disease insect vectors from Arizona vineyards.</title>
        <authorList>
            <person name="Tassone E.E."/>
        </authorList>
    </citation>
    <scope>NUCLEOTIDE SEQUENCE</scope>
</reference>